<keyword evidence="3" id="KW-1185">Reference proteome</keyword>
<accession>A0A8R1YG40</accession>
<dbReference type="Proteomes" id="UP000005239">
    <property type="component" value="Unassembled WGS sequence"/>
</dbReference>
<feature type="compositionally biased region" description="Low complexity" evidence="1">
    <location>
        <begin position="66"/>
        <end position="87"/>
    </location>
</feature>
<proteinExistence type="predicted"/>
<feature type="compositionally biased region" description="Low complexity" evidence="1">
    <location>
        <begin position="1"/>
        <end position="13"/>
    </location>
</feature>
<accession>A0A2A6B9D7</accession>
<organism evidence="2 3">
    <name type="scientific">Pristionchus pacificus</name>
    <name type="common">Parasitic nematode worm</name>
    <dbReference type="NCBI Taxonomy" id="54126"/>
    <lineage>
        <taxon>Eukaryota</taxon>
        <taxon>Metazoa</taxon>
        <taxon>Ecdysozoa</taxon>
        <taxon>Nematoda</taxon>
        <taxon>Chromadorea</taxon>
        <taxon>Rhabditida</taxon>
        <taxon>Rhabditina</taxon>
        <taxon>Diplogasteromorpha</taxon>
        <taxon>Diplogasteroidea</taxon>
        <taxon>Neodiplogasteridae</taxon>
        <taxon>Pristionchus</taxon>
    </lineage>
</organism>
<reference evidence="3" key="1">
    <citation type="journal article" date="2008" name="Nat. Genet.">
        <title>The Pristionchus pacificus genome provides a unique perspective on nematode lifestyle and parasitism.</title>
        <authorList>
            <person name="Dieterich C."/>
            <person name="Clifton S.W."/>
            <person name="Schuster L.N."/>
            <person name="Chinwalla A."/>
            <person name="Delehaunty K."/>
            <person name="Dinkelacker I."/>
            <person name="Fulton L."/>
            <person name="Fulton R."/>
            <person name="Godfrey J."/>
            <person name="Minx P."/>
            <person name="Mitreva M."/>
            <person name="Roeseler W."/>
            <person name="Tian H."/>
            <person name="Witte H."/>
            <person name="Yang S.P."/>
            <person name="Wilson R.K."/>
            <person name="Sommer R.J."/>
        </authorList>
    </citation>
    <scope>NUCLEOTIDE SEQUENCE [LARGE SCALE GENOMIC DNA]</scope>
    <source>
        <strain evidence="3">PS312</strain>
    </source>
</reference>
<evidence type="ECO:0000313" key="2">
    <source>
        <dbReference type="EnsemblMetazoa" id="PPA21360.1"/>
    </source>
</evidence>
<sequence length="176" mass="19284">MASSGTAGASDSAQADHEQQQAQPGQPDWAPKLCPTQQFARDMQQAFGGMRGFGSAMGAFGETMRQQHQPPDQGPQRQQQAQPGQHDWQQQLAAGMQQLERGMRVIEADESGTAAAAAAVASTLAPRTLGTEQQYDRGIRAYDEGMRQYRRAMQPLHQNSCTKNTRFGHYCSSSRK</sequence>
<name>A0A2A6B9D7_PRIPA</name>
<gene>
    <name evidence="2" type="primary">WBGene00110914</name>
</gene>
<evidence type="ECO:0000256" key="1">
    <source>
        <dbReference type="SAM" id="MobiDB-lite"/>
    </source>
</evidence>
<dbReference type="AlphaFoldDB" id="A0A2A6B9D7"/>
<protein>
    <submittedName>
        <fullName evidence="2">Uncharacterized protein</fullName>
    </submittedName>
</protein>
<evidence type="ECO:0000313" key="3">
    <source>
        <dbReference type="Proteomes" id="UP000005239"/>
    </source>
</evidence>
<feature type="region of interest" description="Disordered" evidence="1">
    <location>
        <begin position="1"/>
        <end position="93"/>
    </location>
</feature>
<reference evidence="2" key="2">
    <citation type="submission" date="2022-06" db="UniProtKB">
        <authorList>
            <consortium name="EnsemblMetazoa"/>
        </authorList>
    </citation>
    <scope>IDENTIFICATION</scope>
    <source>
        <strain evidence="2">PS312</strain>
    </source>
</reference>
<dbReference type="EnsemblMetazoa" id="PPA21360.1">
    <property type="protein sequence ID" value="PPA21360.1"/>
    <property type="gene ID" value="WBGene00110914"/>
</dbReference>